<evidence type="ECO:0000256" key="1">
    <source>
        <dbReference type="SAM" id="Phobius"/>
    </source>
</evidence>
<accession>A0A1K2HGZ6</accession>
<keyword evidence="1" id="KW-1133">Transmembrane helix</keyword>
<dbReference type="OrthoDB" id="9795524at2"/>
<keyword evidence="1" id="KW-0472">Membrane</keyword>
<feature type="transmembrane region" description="Helical" evidence="1">
    <location>
        <begin position="6"/>
        <end position="28"/>
    </location>
</feature>
<dbReference type="Proteomes" id="UP000186513">
    <property type="component" value="Unassembled WGS sequence"/>
</dbReference>
<dbReference type="EMBL" id="FPKR01000006">
    <property type="protein sequence ID" value="SFZ76005.1"/>
    <property type="molecule type" value="Genomic_DNA"/>
</dbReference>
<evidence type="ECO:0000313" key="3">
    <source>
        <dbReference type="Proteomes" id="UP000186513"/>
    </source>
</evidence>
<keyword evidence="1" id="KW-0812">Transmembrane</keyword>
<evidence type="ECO:0000313" key="2">
    <source>
        <dbReference type="EMBL" id="SFZ76005.1"/>
    </source>
</evidence>
<dbReference type="NCBIfam" id="TIGR02532">
    <property type="entry name" value="IV_pilin_GFxxxE"/>
    <property type="match status" value="1"/>
</dbReference>
<dbReference type="STRING" id="1121279.SAMN02745887_01838"/>
<dbReference type="PROSITE" id="PS00409">
    <property type="entry name" value="PROKAR_NTER_METHYL"/>
    <property type="match status" value="1"/>
</dbReference>
<organism evidence="2 3">
    <name type="scientific">Chitinimonas taiwanensis DSM 18899</name>
    <dbReference type="NCBI Taxonomy" id="1121279"/>
    <lineage>
        <taxon>Bacteria</taxon>
        <taxon>Pseudomonadati</taxon>
        <taxon>Pseudomonadota</taxon>
        <taxon>Betaproteobacteria</taxon>
        <taxon>Neisseriales</taxon>
        <taxon>Chitinibacteraceae</taxon>
        <taxon>Chitinimonas</taxon>
    </lineage>
</organism>
<dbReference type="AlphaFoldDB" id="A0A1K2HGZ6"/>
<sequence>MQNPQRGFTLIEIAIVLVIIGLLLGGVLKGQEMIENGKIRNAANELNGISAAFNSYRDRYRQLPGDDSGGSAGIAARGTAWTDIPAGNGNGVLDISDAQTFTGAGEGDNFWRQLRAAGLLTGNPADAAANSVPKNAYGGPTGITNAPMGISGPAICMGGLPGKAALALDTQLDDGTPNAGSTRATTASANNTAPAAAVADAATAYSEDALYTVCRAA</sequence>
<dbReference type="InterPro" id="IPR012902">
    <property type="entry name" value="N_methyl_site"/>
</dbReference>
<gene>
    <name evidence="2" type="ORF">SAMN02745887_01838</name>
</gene>
<name>A0A1K2HGZ6_9NEIS</name>
<dbReference type="Gene3D" id="3.30.700.10">
    <property type="entry name" value="Glycoprotein, Type 4 Pilin"/>
    <property type="match status" value="1"/>
</dbReference>
<proteinExistence type="predicted"/>
<dbReference type="Pfam" id="PF07963">
    <property type="entry name" value="N_methyl"/>
    <property type="match status" value="1"/>
</dbReference>
<dbReference type="SUPFAM" id="SSF54523">
    <property type="entry name" value="Pili subunits"/>
    <property type="match status" value="1"/>
</dbReference>
<protein>
    <submittedName>
        <fullName evidence="2">Prepilin-type N-terminal cleavage/methylation domain-containing protein</fullName>
    </submittedName>
</protein>
<dbReference type="RefSeq" id="WP_072428347.1">
    <property type="nucleotide sequence ID" value="NZ_FPKR01000006.1"/>
</dbReference>
<reference evidence="2 3" key="1">
    <citation type="submission" date="2016-11" db="EMBL/GenBank/DDBJ databases">
        <authorList>
            <person name="Jaros S."/>
            <person name="Januszkiewicz K."/>
            <person name="Wedrychowicz H."/>
        </authorList>
    </citation>
    <scope>NUCLEOTIDE SEQUENCE [LARGE SCALE GENOMIC DNA]</scope>
    <source>
        <strain evidence="2 3">DSM 18899</strain>
    </source>
</reference>
<dbReference type="InterPro" id="IPR045584">
    <property type="entry name" value="Pilin-like"/>
</dbReference>
<keyword evidence="3" id="KW-1185">Reference proteome</keyword>